<proteinExistence type="predicted"/>
<feature type="non-terminal residue" evidence="1">
    <location>
        <position position="66"/>
    </location>
</feature>
<dbReference type="Proteomes" id="UP000027265">
    <property type="component" value="Unassembled WGS sequence"/>
</dbReference>
<dbReference type="STRING" id="933084.A0A067P2I2"/>
<organism evidence="1 2">
    <name type="scientific">Jaapia argillacea MUCL 33604</name>
    <dbReference type="NCBI Taxonomy" id="933084"/>
    <lineage>
        <taxon>Eukaryota</taxon>
        <taxon>Fungi</taxon>
        <taxon>Dikarya</taxon>
        <taxon>Basidiomycota</taxon>
        <taxon>Agaricomycotina</taxon>
        <taxon>Agaricomycetes</taxon>
        <taxon>Agaricomycetidae</taxon>
        <taxon>Jaapiales</taxon>
        <taxon>Jaapiaceae</taxon>
        <taxon>Jaapia</taxon>
    </lineage>
</organism>
<keyword evidence="2" id="KW-1185">Reference proteome</keyword>
<dbReference type="HOGENOM" id="CLU_142394_1_0_1"/>
<gene>
    <name evidence="1" type="ORF">JAAARDRAFT_111763</name>
</gene>
<reference evidence="2" key="1">
    <citation type="journal article" date="2014" name="Proc. Natl. Acad. Sci. U.S.A.">
        <title>Extensive sampling of basidiomycete genomes demonstrates inadequacy of the white-rot/brown-rot paradigm for wood decay fungi.</title>
        <authorList>
            <person name="Riley R."/>
            <person name="Salamov A.A."/>
            <person name="Brown D.W."/>
            <person name="Nagy L.G."/>
            <person name="Floudas D."/>
            <person name="Held B.W."/>
            <person name="Levasseur A."/>
            <person name="Lombard V."/>
            <person name="Morin E."/>
            <person name="Otillar R."/>
            <person name="Lindquist E.A."/>
            <person name="Sun H."/>
            <person name="LaButti K.M."/>
            <person name="Schmutz J."/>
            <person name="Jabbour D."/>
            <person name="Luo H."/>
            <person name="Baker S.E."/>
            <person name="Pisabarro A.G."/>
            <person name="Walton J.D."/>
            <person name="Blanchette R.A."/>
            <person name="Henrissat B."/>
            <person name="Martin F."/>
            <person name="Cullen D."/>
            <person name="Hibbett D.S."/>
            <person name="Grigoriev I.V."/>
        </authorList>
    </citation>
    <scope>NUCLEOTIDE SEQUENCE [LARGE SCALE GENOMIC DNA]</scope>
    <source>
        <strain evidence="2">MUCL 33604</strain>
    </source>
</reference>
<dbReference type="AlphaFoldDB" id="A0A067P2I2"/>
<feature type="non-terminal residue" evidence="1">
    <location>
        <position position="1"/>
    </location>
</feature>
<dbReference type="OrthoDB" id="3186349at2759"/>
<accession>A0A067P2I2</accession>
<name>A0A067P2I2_9AGAM</name>
<evidence type="ECO:0000313" key="2">
    <source>
        <dbReference type="Proteomes" id="UP000027265"/>
    </source>
</evidence>
<protein>
    <submittedName>
        <fullName evidence="1">Uncharacterized protein</fullName>
    </submittedName>
</protein>
<dbReference type="InParanoid" id="A0A067P2I2"/>
<evidence type="ECO:0000313" key="1">
    <source>
        <dbReference type="EMBL" id="KDQ48939.1"/>
    </source>
</evidence>
<dbReference type="EMBL" id="KL197911">
    <property type="protein sequence ID" value="KDQ48939.1"/>
    <property type="molecule type" value="Genomic_DNA"/>
</dbReference>
<sequence>PNIRRFVYEFATIVDRIFCRFIRTGITASGHKLVVAAPAITIVGTIVSAEGRQIEHGLVNKVLKWP</sequence>